<organism evidence="5 6">
    <name type="scientific">Rubidibacter lacunae KORDI 51-2</name>
    <dbReference type="NCBI Taxonomy" id="582515"/>
    <lineage>
        <taxon>Bacteria</taxon>
        <taxon>Bacillati</taxon>
        <taxon>Cyanobacteriota</taxon>
        <taxon>Cyanophyceae</taxon>
        <taxon>Oscillatoriophycideae</taxon>
        <taxon>Chroococcales</taxon>
        <taxon>Aphanothecaceae</taxon>
        <taxon>Rubidibacter</taxon>
    </lineage>
</organism>
<keyword evidence="1" id="KW-0805">Transcription regulation</keyword>
<accession>U5DNV3</accession>
<dbReference type="Proteomes" id="UP000016960">
    <property type="component" value="Unassembled WGS sequence"/>
</dbReference>
<dbReference type="SUPFAM" id="SSF46785">
    <property type="entry name" value="Winged helix' DNA-binding domain"/>
    <property type="match status" value="1"/>
</dbReference>
<sequence length="131" mass="14103">MKLVILSHATAAHAAIDGYPEERAVERATDVATDKELAELCKALGHPARVQILRLLMGSPCICGDVVQVVGLAQSTVSEHLRVLKQVGLIRGEVDGPRVCYCVDPAAIERFRTVVTAFVSNPGLHRSRSCC</sequence>
<comment type="caution">
    <text evidence="5">The sequence shown here is derived from an EMBL/GenBank/DDBJ whole genome shotgun (WGS) entry which is preliminary data.</text>
</comment>
<dbReference type="Pfam" id="PF01022">
    <property type="entry name" value="HTH_5"/>
    <property type="match status" value="1"/>
</dbReference>
<dbReference type="PANTHER" id="PTHR33154">
    <property type="entry name" value="TRANSCRIPTIONAL REGULATOR, ARSR FAMILY"/>
    <property type="match status" value="1"/>
</dbReference>
<dbReference type="InterPro" id="IPR001845">
    <property type="entry name" value="HTH_ArsR_DNA-bd_dom"/>
</dbReference>
<name>U5DNV3_9CHRO</name>
<dbReference type="PANTHER" id="PTHR33154:SF15">
    <property type="entry name" value="REGULATORY PROTEIN ARSR"/>
    <property type="match status" value="1"/>
</dbReference>
<dbReference type="PATRIC" id="fig|582515.4.peg.1182"/>
<dbReference type="InterPro" id="IPR011991">
    <property type="entry name" value="ArsR-like_HTH"/>
</dbReference>
<dbReference type="InterPro" id="IPR036388">
    <property type="entry name" value="WH-like_DNA-bd_sf"/>
</dbReference>
<evidence type="ECO:0000256" key="3">
    <source>
        <dbReference type="ARBA" id="ARBA00023163"/>
    </source>
</evidence>
<dbReference type="EMBL" id="ASSJ01000028">
    <property type="protein sequence ID" value="ERN42284.1"/>
    <property type="molecule type" value="Genomic_DNA"/>
</dbReference>
<dbReference type="Gene3D" id="1.10.10.10">
    <property type="entry name" value="Winged helix-like DNA-binding domain superfamily/Winged helix DNA-binding domain"/>
    <property type="match status" value="1"/>
</dbReference>
<dbReference type="AlphaFoldDB" id="U5DNV3"/>
<dbReference type="OrthoDB" id="9798835at2"/>
<dbReference type="InterPro" id="IPR051081">
    <property type="entry name" value="HTH_MetalResp_TranReg"/>
</dbReference>
<evidence type="ECO:0000313" key="6">
    <source>
        <dbReference type="Proteomes" id="UP000016960"/>
    </source>
</evidence>
<dbReference type="InParanoid" id="U5DNV3"/>
<dbReference type="PROSITE" id="PS50987">
    <property type="entry name" value="HTH_ARSR_2"/>
    <property type="match status" value="1"/>
</dbReference>
<dbReference type="SMART" id="SM00418">
    <property type="entry name" value="HTH_ARSR"/>
    <property type="match status" value="1"/>
</dbReference>
<feature type="domain" description="HTH arsR-type" evidence="4">
    <location>
        <begin position="29"/>
        <end position="123"/>
    </location>
</feature>
<reference evidence="5 6" key="1">
    <citation type="submission" date="2013-05" db="EMBL/GenBank/DDBJ databases">
        <title>Draft genome sequence of Rubidibacter lacunae KORDI 51-2.</title>
        <authorList>
            <person name="Choi D.H."/>
            <person name="Noh J.H."/>
            <person name="Kwon K.-K."/>
            <person name="Lee J.-H."/>
            <person name="Ryu J.-Y."/>
        </authorList>
    </citation>
    <scope>NUCLEOTIDE SEQUENCE [LARGE SCALE GENOMIC DNA]</scope>
    <source>
        <strain evidence="5 6">KORDI 51-2</strain>
    </source>
</reference>
<keyword evidence="2" id="KW-0238">DNA-binding</keyword>
<evidence type="ECO:0000313" key="5">
    <source>
        <dbReference type="EMBL" id="ERN42284.1"/>
    </source>
</evidence>
<evidence type="ECO:0000259" key="4">
    <source>
        <dbReference type="PROSITE" id="PS50987"/>
    </source>
</evidence>
<evidence type="ECO:0000256" key="1">
    <source>
        <dbReference type="ARBA" id="ARBA00023015"/>
    </source>
</evidence>
<dbReference type="NCBIfam" id="NF033788">
    <property type="entry name" value="HTH_metalloreg"/>
    <property type="match status" value="1"/>
</dbReference>
<keyword evidence="6" id="KW-1185">Reference proteome</keyword>
<evidence type="ECO:0000256" key="2">
    <source>
        <dbReference type="ARBA" id="ARBA00023125"/>
    </source>
</evidence>
<dbReference type="STRING" id="582515.KR51_00010590"/>
<dbReference type="InterPro" id="IPR036390">
    <property type="entry name" value="WH_DNA-bd_sf"/>
</dbReference>
<dbReference type="CDD" id="cd00090">
    <property type="entry name" value="HTH_ARSR"/>
    <property type="match status" value="1"/>
</dbReference>
<dbReference type="GO" id="GO:0003700">
    <property type="term" value="F:DNA-binding transcription factor activity"/>
    <property type="evidence" value="ECO:0007669"/>
    <property type="project" value="InterPro"/>
</dbReference>
<dbReference type="eggNOG" id="COG0640">
    <property type="taxonomic scope" value="Bacteria"/>
</dbReference>
<protein>
    <submittedName>
        <fullName evidence="5">Putative transcriptional regulator</fullName>
    </submittedName>
</protein>
<gene>
    <name evidence="5" type="ORF">KR51_00010590</name>
</gene>
<dbReference type="GO" id="GO:0003677">
    <property type="term" value="F:DNA binding"/>
    <property type="evidence" value="ECO:0007669"/>
    <property type="project" value="UniProtKB-KW"/>
</dbReference>
<dbReference type="PRINTS" id="PR00778">
    <property type="entry name" value="HTHARSR"/>
</dbReference>
<proteinExistence type="predicted"/>
<keyword evidence="3" id="KW-0804">Transcription</keyword>